<keyword evidence="3" id="KW-1185">Reference proteome</keyword>
<evidence type="ECO:0000313" key="2">
    <source>
        <dbReference type="EMBL" id="KAF2743632.1"/>
    </source>
</evidence>
<accession>A0A6A6UZD8</accession>
<organism evidence="2 3">
    <name type="scientific">Sporormia fimetaria CBS 119925</name>
    <dbReference type="NCBI Taxonomy" id="1340428"/>
    <lineage>
        <taxon>Eukaryota</taxon>
        <taxon>Fungi</taxon>
        <taxon>Dikarya</taxon>
        <taxon>Ascomycota</taxon>
        <taxon>Pezizomycotina</taxon>
        <taxon>Dothideomycetes</taxon>
        <taxon>Pleosporomycetidae</taxon>
        <taxon>Pleosporales</taxon>
        <taxon>Sporormiaceae</taxon>
        <taxon>Sporormia</taxon>
    </lineage>
</organism>
<feature type="compositionally biased region" description="Polar residues" evidence="1">
    <location>
        <begin position="1"/>
        <end position="17"/>
    </location>
</feature>
<evidence type="ECO:0000256" key="1">
    <source>
        <dbReference type="SAM" id="MobiDB-lite"/>
    </source>
</evidence>
<evidence type="ECO:0000313" key="3">
    <source>
        <dbReference type="Proteomes" id="UP000799440"/>
    </source>
</evidence>
<sequence length="260" mass="28716">MVQTNPTSNPPDSINSSPTLHHLPTLPPYKTAKTILIDQSPSLDPLIHHALRDDKHILIQTPSLKDGFIFLSPHLVNGRQISLSQMQDRNITVDVVILSSDQVTTNGIQDSEAYKTAFYSWMVLADRGILTSTTPVISILQNPEVVQDTSAASLPTQFLPDEIIAGLGHLSSDIITTPQGITHIPEASKPTLSDNWMDMLPEETNDIEVIQELRGMKIAERVMADSGIFATQTTKQKEEVPPEEQFGRELAEKIMSGFRT</sequence>
<dbReference type="EMBL" id="MU006595">
    <property type="protein sequence ID" value="KAF2743632.1"/>
    <property type="molecule type" value="Genomic_DNA"/>
</dbReference>
<dbReference type="AlphaFoldDB" id="A0A6A6UZD8"/>
<name>A0A6A6UZD8_9PLEO</name>
<protein>
    <submittedName>
        <fullName evidence="2">Uncharacterized protein</fullName>
    </submittedName>
</protein>
<gene>
    <name evidence="2" type="ORF">M011DRAFT_489569</name>
</gene>
<reference evidence="2" key="1">
    <citation type="journal article" date="2020" name="Stud. Mycol.">
        <title>101 Dothideomycetes genomes: a test case for predicting lifestyles and emergence of pathogens.</title>
        <authorList>
            <person name="Haridas S."/>
            <person name="Albert R."/>
            <person name="Binder M."/>
            <person name="Bloem J."/>
            <person name="Labutti K."/>
            <person name="Salamov A."/>
            <person name="Andreopoulos B."/>
            <person name="Baker S."/>
            <person name="Barry K."/>
            <person name="Bills G."/>
            <person name="Bluhm B."/>
            <person name="Cannon C."/>
            <person name="Castanera R."/>
            <person name="Culley D."/>
            <person name="Daum C."/>
            <person name="Ezra D."/>
            <person name="Gonzalez J."/>
            <person name="Henrissat B."/>
            <person name="Kuo A."/>
            <person name="Liang C."/>
            <person name="Lipzen A."/>
            <person name="Lutzoni F."/>
            <person name="Magnuson J."/>
            <person name="Mondo S."/>
            <person name="Nolan M."/>
            <person name="Ohm R."/>
            <person name="Pangilinan J."/>
            <person name="Park H.-J."/>
            <person name="Ramirez L."/>
            <person name="Alfaro M."/>
            <person name="Sun H."/>
            <person name="Tritt A."/>
            <person name="Yoshinaga Y."/>
            <person name="Zwiers L.-H."/>
            <person name="Turgeon B."/>
            <person name="Goodwin S."/>
            <person name="Spatafora J."/>
            <person name="Crous P."/>
            <person name="Grigoriev I."/>
        </authorList>
    </citation>
    <scope>NUCLEOTIDE SEQUENCE</scope>
    <source>
        <strain evidence="2">CBS 119925</strain>
    </source>
</reference>
<dbReference type="Proteomes" id="UP000799440">
    <property type="component" value="Unassembled WGS sequence"/>
</dbReference>
<feature type="region of interest" description="Disordered" evidence="1">
    <location>
        <begin position="1"/>
        <end position="24"/>
    </location>
</feature>
<dbReference type="OrthoDB" id="433414at2759"/>
<proteinExistence type="predicted"/>